<reference evidence="1 2" key="1">
    <citation type="journal article" date="2018" name="Biotechnol. Adv.">
        <title>Improved genomic resources and new bioinformatic workflow for the carcinogenic parasite Clonorchis sinensis: Biotechnological implications.</title>
        <authorList>
            <person name="Wang D."/>
            <person name="Korhonen P.K."/>
            <person name="Gasser R.B."/>
            <person name="Young N.D."/>
        </authorList>
    </citation>
    <scope>NUCLEOTIDE SEQUENCE [LARGE SCALE GENOMIC DNA]</scope>
    <source>
        <strain evidence="1">Cs-k2</strain>
    </source>
</reference>
<accession>A0A419PRA6</accession>
<name>A0A419PRA6_CLOSI</name>
<organism evidence="1 2">
    <name type="scientific">Clonorchis sinensis</name>
    <name type="common">Chinese liver fluke</name>
    <dbReference type="NCBI Taxonomy" id="79923"/>
    <lineage>
        <taxon>Eukaryota</taxon>
        <taxon>Metazoa</taxon>
        <taxon>Spiralia</taxon>
        <taxon>Lophotrochozoa</taxon>
        <taxon>Platyhelminthes</taxon>
        <taxon>Trematoda</taxon>
        <taxon>Digenea</taxon>
        <taxon>Opisthorchiida</taxon>
        <taxon>Opisthorchiata</taxon>
        <taxon>Opisthorchiidae</taxon>
        <taxon>Clonorchis</taxon>
    </lineage>
</organism>
<protein>
    <submittedName>
        <fullName evidence="1">Uncharacterized protein</fullName>
    </submittedName>
</protein>
<proteinExistence type="predicted"/>
<gene>
    <name evidence="1" type="ORF">CSKR_113481</name>
</gene>
<dbReference type="EMBL" id="NIRI02000056">
    <property type="protein sequence ID" value="KAG5446326.1"/>
    <property type="molecule type" value="Genomic_DNA"/>
</dbReference>
<comment type="caution">
    <text evidence="1">The sequence shown here is derived from an EMBL/GenBank/DDBJ whole genome shotgun (WGS) entry which is preliminary data.</text>
</comment>
<dbReference type="Proteomes" id="UP000286415">
    <property type="component" value="Unassembled WGS sequence"/>
</dbReference>
<evidence type="ECO:0000313" key="1">
    <source>
        <dbReference type="EMBL" id="KAG5446326.1"/>
    </source>
</evidence>
<reference evidence="1 2" key="2">
    <citation type="journal article" date="2021" name="Genomics">
        <title>High-quality reference genome for Clonorchis sinensis.</title>
        <authorList>
            <person name="Young N.D."/>
            <person name="Stroehlein A.J."/>
            <person name="Kinkar L."/>
            <person name="Wang T."/>
            <person name="Sohn W.M."/>
            <person name="Chang B.C.H."/>
            <person name="Kaur P."/>
            <person name="Weisz D."/>
            <person name="Dudchenko O."/>
            <person name="Aiden E.L."/>
            <person name="Korhonen P.K."/>
            <person name="Gasser R.B."/>
        </authorList>
    </citation>
    <scope>NUCLEOTIDE SEQUENCE [LARGE SCALE GENOMIC DNA]</scope>
    <source>
        <strain evidence="1">Cs-k2</strain>
    </source>
</reference>
<keyword evidence="2" id="KW-1185">Reference proteome</keyword>
<evidence type="ECO:0000313" key="2">
    <source>
        <dbReference type="Proteomes" id="UP000286415"/>
    </source>
</evidence>
<dbReference type="AlphaFoldDB" id="A0A419PRA6"/>
<sequence length="144" mass="16482">MFQFVRYSRYRDTLTAHDRFKNTISERLSSVPGEPPVKTDWCMEMSRPYKFRNRSHFSRDAKQIYEKTCYSHAASVVSTVTLVVTRSVHIEMAQWLEGKFTDRKVRGSNPTSASRLPLSRVGQLDSIPLLHLPLGSIAPKGCFS</sequence>
<dbReference type="InParanoid" id="A0A419PRA6"/>